<keyword evidence="1" id="KW-1133">Transmembrane helix</keyword>
<keyword evidence="1" id="KW-0472">Membrane</keyword>
<feature type="transmembrane region" description="Helical" evidence="1">
    <location>
        <begin position="42"/>
        <end position="60"/>
    </location>
</feature>
<dbReference type="SUPFAM" id="SSF52317">
    <property type="entry name" value="Class I glutamine amidotransferase-like"/>
    <property type="match status" value="1"/>
</dbReference>
<gene>
    <name evidence="2" type="ORF">AUP42_18615</name>
</gene>
<accession>A0A154L5U9</accession>
<dbReference type="EMBL" id="LPVY01000011">
    <property type="protein sequence ID" value="KZB64861.1"/>
    <property type="molecule type" value="Genomic_DNA"/>
</dbReference>
<dbReference type="Proteomes" id="UP000076335">
    <property type="component" value="Unassembled WGS sequence"/>
</dbReference>
<name>A0A154L5U9_9PROT</name>
<evidence type="ECO:0000313" key="2">
    <source>
        <dbReference type="EMBL" id="KZB64861.1"/>
    </source>
</evidence>
<dbReference type="RefSeq" id="WP_062951569.1">
    <property type="nucleotide sequence ID" value="NZ_LPVY01000011.1"/>
</dbReference>
<dbReference type="PANTHER" id="PTHR37947:SF1">
    <property type="entry name" value="BLL2462 PROTEIN"/>
    <property type="match status" value="1"/>
</dbReference>
<protein>
    <recommendedName>
        <fullName evidence="4">Glutamine amidotransferase domain-containing protein</fullName>
    </recommendedName>
</protein>
<reference evidence="2 3" key="1">
    <citation type="submission" date="2015-12" db="EMBL/GenBank/DDBJ databases">
        <title>Genome sequence of Thalassospira lucentensis MCCC 1A02072.</title>
        <authorList>
            <person name="Lu L."/>
            <person name="Lai Q."/>
            <person name="Shao Z."/>
            <person name="Qian P."/>
        </authorList>
    </citation>
    <scope>NUCLEOTIDE SEQUENCE [LARGE SCALE GENOMIC DNA]</scope>
    <source>
        <strain evidence="2 3">MCCC 1A02072</strain>
    </source>
</reference>
<proteinExistence type="predicted"/>
<sequence length="691" mass="77137">MNRNWQDFQIAPLLDIGLLQILAVICVAAILLFAVFRLRGTIWRAIVMAIMLLALIAPQFTDQNREKLSDIVLVLVDRSSSQNIGGRMDQTDAAISQIRNRFADDPSIELRIEDVPGETDTRIFSALDRLLGGIPRERLGGVVMITDGQIHDIPANLDLGAPLHALITGREDERDRRLQIRQTADYGIVGKNADFMVEAIDHSLATGSPVSVRMLHEDGSERNLTLPANEPHRVTIPVPHAGPVIAELRMEESPNETDQTNNRLILETTGVRDRLRVLLLSGEPHPGERAWRNLLRADPGVDLVHFTILRPPEKGDDTPINELALIPFPIRDLFEVRLRQFDLIIFDRYQMRGVLPPHYLEKVVDYVKWGGAALVVAGPEYLGPDGLSNTVLGDLMPVRVTGRVIEQPFVPQVNTAGRIHPVTAPIAGSVNTPPKWGHWYRQIETREADNNVMTLLTGADQLPLLSLRRIEEGRAAMLSSDQMWLWQRGHDGGGPIAEMLRRLSHWLMKEPALDENTITTERSADGKSLNLTWRKIGAEPTTATGANPETGEVVRTTFERQSDQTWQATLPIAERGLIRVQTLDREGGTQSALHVDRDVLTSERRNTNSTPDLLRDLVLANGGYIDRIEKGLPDFRRVEDDRIWNGTNWAGLMETESYRTVIGGITNLLPLPVVAVLLGLICLIGWRIESK</sequence>
<dbReference type="OrthoDB" id="9769144at2"/>
<feature type="transmembrane region" description="Helical" evidence="1">
    <location>
        <begin position="12"/>
        <end position="35"/>
    </location>
</feature>
<evidence type="ECO:0008006" key="4">
    <source>
        <dbReference type="Google" id="ProtNLM"/>
    </source>
</evidence>
<dbReference type="PANTHER" id="PTHR37947">
    <property type="entry name" value="BLL2462 PROTEIN"/>
    <property type="match status" value="1"/>
</dbReference>
<keyword evidence="1" id="KW-0812">Transmembrane</keyword>
<dbReference type="Gene3D" id="3.40.50.880">
    <property type="match status" value="1"/>
</dbReference>
<dbReference type="InterPro" id="IPR029062">
    <property type="entry name" value="Class_I_gatase-like"/>
</dbReference>
<feature type="transmembrane region" description="Helical" evidence="1">
    <location>
        <begin position="668"/>
        <end position="686"/>
    </location>
</feature>
<organism evidence="2 3">
    <name type="scientific">Thalassospira lucentensis</name>
    <dbReference type="NCBI Taxonomy" id="168935"/>
    <lineage>
        <taxon>Bacteria</taxon>
        <taxon>Pseudomonadati</taxon>
        <taxon>Pseudomonadota</taxon>
        <taxon>Alphaproteobacteria</taxon>
        <taxon>Rhodospirillales</taxon>
        <taxon>Thalassospiraceae</taxon>
        <taxon>Thalassospira</taxon>
    </lineage>
</organism>
<dbReference type="AlphaFoldDB" id="A0A154L5U9"/>
<evidence type="ECO:0000256" key="1">
    <source>
        <dbReference type="SAM" id="Phobius"/>
    </source>
</evidence>
<comment type="caution">
    <text evidence="2">The sequence shown here is derived from an EMBL/GenBank/DDBJ whole genome shotgun (WGS) entry which is preliminary data.</text>
</comment>
<evidence type="ECO:0000313" key="3">
    <source>
        <dbReference type="Proteomes" id="UP000076335"/>
    </source>
</evidence>